<evidence type="ECO:0000256" key="1">
    <source>
        <dbReference type="SAM" id="MobiDB-lite"/>
    </source>
</evidence>
<organism evidence="2 3">
    <name type="scientific">Prunus dulcis</name>
    <name type="common">Almond</name>
    <name type="synonym">Amygdalus dulcis</name>
    <dbReference type="NCBI Taxonomy" id="3755"/>
    <lineage>
        <taxon>Eukaryota</taxon>
        <taxon>Viridiplantae</taxon>
        <taxon>Streptophyta</taxon>
        <taxon>Embryophyta</taxon>
        <taxon>Tracheophyta</taxon>
        <taxon>Spermatophyta</taxon>
        <taxon>Magnoliopsida</taxon>
        <taxon>eudicotyledons</taxon>
        <taxon>Gunneridae</taxon>
        <taxon>Pentapetalae</taxon>
        <taxon>rosids</taxon>
        <taxon>fabids</taxon>
        <taxon>Rosales</taxon>
        <taxon>Rosaceae</taxon>
        <taxon>Amygdaloideae</taxon>
        <taxon>Amygdaleae</taxon>
        <taxon>Prunus</taxon>
    </lineage>
</organism>
<evidence type="ECO:0000313" key="3">
    <source>
        <dbReference type="Proteomes" id="UP001054821"/>
    </source>
</evidence>
<comment type="caution">
    <text evidence="2">The sequence shown here is derived from an EMBL/GenBank/DDBJ whole genome shotgun (WGS) entry which is preliminary data.</text>
</comment>
<dbReference type="AlphaFoldDB" id="A0AAD4WTW0"/>
<accession>A0AAD4WTW0</accession>
<keyword evidence="3" id="KW-1185">Reference proteome</keyword>
<dbReference type="Proteomes" id="UP001054821">
    <property type="component" value="Chromosome 1"/>
</dbReference>
<reference evidence="2 3" key="1">
    <citation type="journal article" date="2022" name="G3 (Bethesda)">
        <title>Whole-genome sequence and methylome profiling of the almond [Prunus dulcis (Mill.) D.A. Webb] cultivar 'Nonpareil'.</title>
        <authorList>
            <person name="D'Amico-Willman K.M."/>
            <person name="Ouma W.Z."/>
            <person name="Meulia T."/>
            <person name="Sideli G.M."/>
            <person name="Gradziel T.M."/>
            <person name="Fresnedo-Ramirez J."/>
        </authorList>
    </citation>
    <scope>NUCLEOTIDE SEQUENCE [LARGE SCALE GENOMIC DNA]</scope>
    <source>
        <strain evidence="2">Clone GOH B32 T37-40</strain>
    </source>
</reference>
<feature type="compositionally biased region" description="Low complexity" evidence="1">
    <location>
        <begin position="105"/>
        <end position="114"/>
    </location>
</feature>
<sequence length="306" mass="33694">MLAPSRLQNREFSAELSTSFFLAIGSMLSSWLQCPSAPPSSFGESAFGTPVIIRRERCLRHPRNHSTRGDAFGTLPSFGESDAFGTPVIIRQGAMPSAPCHHSARAMPSAPPSSFGESAFGTRSSFGESDAFGTPVIIRRECLRHPAIIRPERCLRHPRHHSARVPSAPGHHSARVPSAPYHHSARAMPSAPLSSFGDSACLRHTAIIRRERCLRHSTIIRGKCLRHPAIIRRERCLRHPRHHSAKVPSAPRHHLARAMPSAPTIHTTLLGRRLRCCSVSALKITSSQPRSTSLLKNLGDFCLYHI</sequence>
<feature type="region of interest" description="Disordered" evidence="1">
    <location>
        <begin position="99"/>
        <end position="120"/>
    </location>
</feature>
<evidence type="ECO:0000313" key="2">
    <source>
        <dbReference type="EMBL" id="KAI5348197.1"/>
    </source>
</evidence>
<gene>
    <name evidence="2" type="ORF">L3X38_001084</name>
</gene>
<proteinExistence type="predicted"/>
<feature type="region of interest" description="Disordered" evidence="1">
    <location>
        <begin position="159"/>
        <end position="178"/>
    </location>
</feature>
<name>A0AAD4WTW0_PRUDU</name>
<dbReference type="EMBL" id="JAJFAZ020000001">
    <property type="protein sequence ID" value="KAI5348197.1"/>
    <property type="molecule type" value="Genomic_DNA"/>
</dbReference>
<protein>
    <submittedName>
        <fullName evidence="2">Uncharacterized protein</fullName>
    </submittedName>
</protein>